<evidence type="ECO:0000313" key="2">
    <source>
        <dbReference type="Proteomes" id="UP000006757"/>
    </source>
</evidence>
<organism evidence="1 2">
    <name type="scientific">Trichosporon asahii var. asahii (strain CBS 8904)</name>
    <name type="common">Yeast</name>
    <dbReference type="NCBI Taxonomy" id="1220162"/>
    <lineage>
        <taxon>Eukaryota</taxon>
        <taxon>Fungi</taxon>
        <taxon>Dikarya</taxon>
        <taxon>Basidiomycota</taxon>
        <taxon>Agaricomycotina</taxon>
        <taxon>Tremellomycetes</taxon>
        <taxon>Trichosporonales</taxon>
        <taxon>Trichosporonaceae</taxon>
        <taxon>Trichosporon</taxon>
    </lineage>
</organism>
<sequence>MFPPFQLPRPARSAHANLAKATPENAGTIAKRMALAKSVHPDSDWLRDGLFMAWRYRIEIPEFEDKVKVALKELNDHRALCKQHGMGKVDAGGFTLRSLEKSHQWAVDRLATQKEWSREADQRYVAAYVEEDYGRRKYPHLAKNHELSHQQQRS</sequence>
<dbReference type="InParanoid" id="K1VH34"/>
<dbReference type="EMBL" id="AMBO01000348">
    <property type="protein sequence ID" value="EKD00116.1"/>
    <property type="molecule type" value="Genomic_DNA"/>
</dbReference>
<reference evidence="1 2" key="1">
    <citation type="journal article" date="2012" name="Eukaryot. Cell">
        <title>Genome sequence of the Trichosporon asahii environmental strain CBS 8904.</title>
        <authorList>
            <person name="Yang R.Y."/>
            <person name="Li H.T."/>
            <person name="Zhu H."/>
            <person name="Zhou G.P."/>
            <person name="Wang M."/>
            <person name="Wang L."/>
        </authorList>
    </citation>
    <scope>NUCLEOTIDE SEQUENCE [LARGE SCALE GENOMIC DNA]</scope>
    <source>
        <strain evidence="1 2">CBS 8904</strain>
    </source>
</reference>
<dbReference type="AlphaFoldDB" id="K1VH34"/>
<comment type="caution">
    <text evidence="1">The sequence shown here is derived from an EMBL/GenBank/DDBJ whole genome shotgun (WGS) entry which is preliminary data.</text>
</comment>
<gene>
    <name evidence="1" type="ORF">A1Q2_05579</name>
</gene>
<protein>
    <submittedName>
        <fullName evidence="1">Uncharacterized protein</fullName>
    </submittedName>
</protein>
<keyword evidence="2" id="KW-1185">Reference proteome</keyword>
<evidence type="ECO:0000313" key="1">
    <source>
        <dbReference type="EMBL" id="EKD00116.1"/>
    </source>
</evidence>
<accession>K1VH34</accession>
<dbReference type="Proteomes" id="UP000006757">
    <property type="component" value="Unassembled WGS sequence"/>
</dbReference>
<proteinExistence type="predicted"/>
<dbReference type="HOGENOM" id="CLU_1705497_0_0_1"/>
<name>K1VH34_TRIAC</name>